<feature type="transmembrane region" description="Helical" evidence="6">
    <location>
        <begin position="153"/>
        <end position="175"/>
    </location>
</feature>
<evidence type="ECO:0000256" key="4">
    <source>
        <dbReference type="ARBA" id="ARBA00022989"/>
    </source>
</evidence>
<organism evidence="8 9">
    <name type="scientific">Denitrobaculum tricleocarpae</name>
    <dbReference type="NCBI Taxonomy" id="2591009"/>
    <lineage>
        <taxon>Bacteria</taxon>
        <taxon>Pseudomonadati</taxon>
        <taxon>Pseudomonadota</taxon>
        <taxon>Alphaproteobacteria</taxon>
        <taxon>Rhodospirillales</taxon>
        <taxon>Rhodospirillaceae</taxon>
        <taxon>Denitrobaculum</taxon>
    </lineage>
</organism>
<dbReference type="PANTHER" id="PTHR32322:SF2">
    <property type="entry name" value="EAMA DOMAIN-CONTAINING PROTEIN"/>
    <property type="match status" value="1"/>
</dbReference>
<feature type="transmembrane region" description="Helical" evidence="6">
    <location>
        <begin position="16"/>
        <end position="37"/>
    </location>
</feature>
<dbReference type="OrthoDB" id="9784288at2"/>
<feature type="domain" description="EamA" evidence="7">
    <location>
        <begin position="15"/>
        <end position="140"/>
    </location>
</feature>
<evidence type="ECO:0000313" key="9">
    <source>
        <dbReference type="Proteomes" id="UP000315252"/>
    </source>
</evidence>
<dbReference type="GO" id="GO:0016020">
    <property type="term" value="C:membrane"/>
    <property type="evidence" value="ECO:0007669"/>
    <property type="project" value="UniProtKB-SubCell"/>
</dbReference>
<dbReference type="SUPFAM" id="SSF103481">
    <property type="entry name" value="Multidrug resistance efflux transporter EmrE"/>
    <property type="match status" value="2"/>
</dbReference>
<feature type="transmembrane region" description="Helical" evidence="6">
    <location>
        <begin position="129"/>
        <end position="147"/>
    </location>
</feature>
<evidence type="ECO:0000256" key="5">
    <source>
        <dbReference type="ARBA" id="ARBA00023136"/>
    </source>
</evidence>
<dbReference type="EMBL" id="VHSH01000003">
    <property type="protein sequence ID" value="TQV80553.1"/>
    <property type="molecule type" value="Genomic_DNA"/>
</dbReference>
<evidence type="ECO:0000256" key="3">
    <source>
        <dbReference type="ARBA" id="ARBA00022692"/>
    </source>
</evidence>
<protein>
    <submittedName>
        <fullName evidence="8">DMT family transporter</fullName>
    </submittedName>
</protein>
<accession>A0A545TTL3</accession>
<feature type="transmembrane region" description="Helical" evidence="6">
    <location>
        <begin position="43"/>
        <end position="62"/>
    </location>
</feature>
<dbReference type="Proteomes" id="UP000315252">
    <property type="component" value="Unassembled WGS sequence"/>
</dbReference>
<sequence>MTRSVKSLGSRDAQGLFYGLIGVLIFGLTLPTTRIAVAELDPVFVGLGRALPAALCAGLLLLVTRTAIPARRHWWNLAITSGGIVFGFPVFATIAMATVPAAHGGVVLAILPLATAVAGSLFGGERPSLAFWFFGLMGAALVFAFVVVRGGGIGGISFGDLLLVIAVICAAVGYAKGGVLARDMAGWRVICWALVIAVPFLLLIVLLASGPINWQAGVGAWSGFFYVALFSQFLGFFAWNHGLALGGIARVGQLQLLQPFVTLLASALLLAEAVGWIEIAFALAVVASVMAGRRTQVRRVP</sequence>
<keyword evidence="3 6" id="KW-0812">Transmembrane</keyword>
<dbReference type="Pfam" id="PF00892">
    <property type="entry name" value="EamA"/>
    <property type="match status" value="2"/>
</dbReference>
<feature type="transmembrane region" description="Helical" evidence="6">
    <location>
        <begin position="187"/>
        <end position="208"/>
    </location>
</feature>
<feature type="transmembrane region" description="Helical" evidence="6">
    <location>
        <begin position="220"/>
        <end position="239"/>
    </location>
</feature>
<evidence type="ECO:0000256" key="1">
    <source>
        <dbReference type="ARBA" id="ARBA00004141"/>
    </source>
</evidence>
<comment type="similarity">
    <text evidence="2">Belongs to the EamA transporter family.</text>
</comment>
<evidence type="ECO:0000256" key="2">
    <source>
        <dbReference type="ARBA" id="ARBA00007362"/>
    </source>
</evidence>
<feature type="transmembrane region" description="Helical" evidence="6">
    <location>
        <begin position="74"/>
        <end position="95"/>
    </location>
</feature>
<dbReference type="AlphaFoldDB" id="A0A545TTL3"/>
<dbReference type="InterPro" id="IPR050638">
    <property type="entry name" value="AA-Vitamin_Transporters"/>
</dbReference>
<keyword evidence="5 6" id="KW-0472">Membrane</keyword>
<feature type="domain" description="EamA" evidence="7">
    <location>
        <begin position="158"/>
        <end position="290"/>
    </location>
</feature>
<proteinExistence type="inferred from homology"/>
<dbReference type="InterPro" id="IPR000620">
    <property type="entry name" value="EamA_dom"/>
</dbReference>
<comment type="subcellular location">
    <subcellularLocation>
        <location evidence="1">Membrane</location>
        <topology evidence="1">Multi-pass membrane protein</topology>
    </subcellularLocation>
</comment>
<feature type="transmembrane region" description="Helical" evidence="6">
    <location>
        <begin position="276"/>
        <end position="292"/>
    </location>
</feature>
<gene>
    <name evidence="8" type="ORF">FKG95_10290</name>
</gene>
<comment type="caution">
    <text evidence="8">The sequence shown here is derived from an EMBL/GenBank/DDBJ whole genome shotgun (WGS) entry which is preliminary data.</text>
</comment>
<dbReference type="PANTHER" id="PTHR32322">
    <property type="entry name" value="INNER MEMBRANE TRANSPORTER"/>
    <property type="match status" value="1"/>
</dbReference>
<reference evidence="8 9" key="1">
    <citation type="submission" date="2019-06" db="EMBL/GenBank/DDBJ databases">
        <title>Whole genome sequence for Rhodospirillaceae sp. R148.</title>
        <authorList>
            <person name="Wang G."/>
        </authorList>
    </citation>
    <scope>NUCLEOTIDE SEQUENCE [LARGE SCALE GENOMIC DNA]</scope>
    <source>
        <strain evidence="8 9">R148</strain>
    </source>
</reference>
<dbReference type="InterPro" id="IPR037185">
    <property type="entry name" value="EmrE-like"/>
</dbReference>
<keyword evidence="9" id="KW-1185">Reference proteome</keyword>
<evidence type="ECO:0000259" key="7">
    <source>
        <dbReference type="Pfam" id="PF00892"/>
    </source>
</evidence>
<evidence type="ECO:0000256" key="6">
    <source>
        <dbReference type="SAM" id="Phobius"/>
    </source>
</evidence>
<feature type="transmembrane region" description="Helical" evidence="6">
    <location>
        <begin position="101"/>
        <end position="122"/>
    </location>
</feature>
<name>A0A545TTL3_9PROT</name>
<keyword evidence="4 6" id="KW-1133">Transmembrane helix</keyword>
<evidence type="ECO:0000313" key="8">
    <source>
        <dbReference type="EMBL" id="TQV80553.1"/>
    </source>
</evidence>
<feature type="transmembrane region" description="Helical" evidence="6">
    <location>
        <begin position="251"/>
        <end position="270"/>
    </location>
</feature>